<keyword evidence="2" id="KW-0547">Nucleotide-binding</keyword>
<feature type="compositionally biased region" description="Low complexity" evidence="3">
    <location>
        <begin position="421"/>
        <end position="436"/>
    </location>
</feature>
<dbReference type="GO" id="GO:0005524">
    <property type="term" value="F:ATP binding"/>
    <property type="evidence" value="ECO:0007669"/>
    <property type="project" value="UniProtKB-UniRule"/>
</dbReference>
<reference evidence="5 6" key="1">
    <citation type="submission" date="2016-07" db="EMBL/GenBank/DDBJ databases">
        <title>Pervasive Adenine N6-methylation of Active Genes in Fungi.</title>
        <authorList>
            <consortium name="DOE Joint Genome Institute"/>
            <person name="Mondo S.J."/>
            <person name="Dannebaum R.O."/>
            <person name="Kuo R.C."/>
            <person name="Labutti K."/>
            <person name="Haridas S."/>
            <person name="Kuo A."/>
            <person name="Salamov A."/>
            <person name="Ahrendt S.R."/>
            <person name="Lipzen A."/>
            <person name="Sullivan W."/>
            <person name="Andreopoulos W.B."/>
            <person name="Clum A."/>
            <person name="Lindquist E."/>
            <person name="Daum C."/>
            <person name="Ramamoorthy G.K."/>
            <person name="Gryganskyi A."/>
            <person name="Culley D."/>
            <person name="Magnuson J.K."/>
            <person name="James T.Y."/>
            <person name="O'Malley M.A."/>
            <person name="Stajich J.E."/>
            <person name="Spatafora J.W."/>
            <person name="Visel A."/>
            <person name="Grigoriev I.V."/>
        </authorList>
    </citation>
    <scope>NUCLEOTIDE SEQUENCE [LARGE SCALE GENOMIC DNA]</scope>
    <source>
        <strain evidence="5 6">NRRL 1336</strain>
    </source>
</reference>
<feature type="region of interest" description="Disordered" evidence="3">
    <location>
        <begin position="1"/>
        <end position="59"/>
    </location>
</feature>
<keyword evidence="2" id="KW-0067">ATP-binding</keyword>
<evidence type="ECO:0000313" key="5">
    <source>
        <dbReference type="EMBL" id="ORZ16275.1"/>
    </source>
</evidence>
<accession>A0A1X2IGP0</accession>
<dbReference type="GO" id="GO:0043539">
    <property type="term" value="F:protein serine/threonine kinase activator activity"/>
    <property type="evidence" value="ECO:0007669"/>
    <property type="project" value="InterPro"/>
</dbReference>
<name>A0A1X2IGP0_9FUNG</name>
<dbReference type="GO" id="GO:0006611">
    <property type="term" value="P:protein export from nucleus"/>
    <property type="evidence" value="ECO:0007669"/>
    <property type="project" value="TreeGrafter"/>
</dbReference>
<evidence type="ECO:0000256" key="1">
    <source>
        <dbReference type="ARBA" id="ARBA00008874"/>
    </source>
</evidence>
<dbReference type="PANTHER" id="PTHR48014:SF21">
    <property type="entry name" value="SERINE_THREONINE-PROTEIN KINASE FRAY2"/>
    <property type="match status" value="1"/>
</dbReference>
<feature type="compositionally biased region" description="Polar residues" evidence="3">
    <location>
        <begin position="498"/>
        <end position="528"/>
    </location>
</feature>
<dbReference type="PANTHER" id="PTHR48014">
    <property type="entry name" value="SERINE/THREONINE-PROTEIN KINASE FRAY2"/>
    <property type="match status" value="1"/>
</dbReference>
<evidence type="ECO:0000259" key="4">
    <source>
        <dbReference type="PROSITE" id="PS50011"/>
    </source>
</evidence>
<keyword evidence="6" id="KW-1185">Reference proteome</keyword>
<feature type="compositionally biased region" description="Low complexity" evidence="3">
    <location>
        <begin position="40"/>
        <end position="57"/>
    </location>
</feature>
<feature type="compositionally biased region" description="Low complexity" evidence="3">
    <location>
        <begin position="465"/>
        <end position="479"/>
    </location>
</feature>
<feature type="compositionally biased region" description="Low complexity" evidence="3">
    <location>
        <begin position="9"/>
        <end position="28"/>
    </location>
</feature>
<dbReference type="OrthoDB" id="248923at2759"/>
<feature type="compositionally biased region" description="Polar residues" evidence="3">
    <location>
        <begin position="573"/>
        <end position="588"/>
    </location>
</feature>
<comment type="similarity">
    <text evidence="1">Belongs to the protein kinase superfamily. STE Ser/Thr protein kinase family. STE20 subfamily.</text>
</comment>
<feature type="compositionally biased region" description="Low complexity" evidence="3">
    <location>
        <begin position="727"/>
        <end position="738"/>
    </location>
</feature>
<dbReference type="SUPFAM" id="SSF56112">
    <property type="entry name" value="Protein kinase-like (PK-like)"/>
    <property type="match status" value="1"/>
</dbReference>
<gene>
    <name evidence="5" type="ORF">BCR42DRAFT_33071</name>
</gene>
<feature type="region of interest" description="Disordered" evidence="3">
    <location>
        <begin position="695"/>
        <end position="746"/>
    </location>
</feature>
<dbReference type="Proteomes" id="UP000193560">
    <property type="component" value="Unassembled WGS sequence"/>
</dbReference>
<dbReference type="GO" id="GO:0004672">
    <property type="term" value="F:protein kinase activity"/>
    <property type="evidence" value="ECO:0007669"/>
    <property type="project" value="InterPro"/>
</dbReference>
<feature type="compositionally biased region" description="Low complexity" evidence="3">
    <location>
        <begin position="550"/>
        <end position="563"/>
    </location>
</feature>
<feature type="compositionally biased region" description="Polar residues" evidence="3">
    <location>
        <begin position="29"/>
        <end position="39"/>
    </location>
</feature>
<dbReference type="Gene3D" id="1.10.510.10">
    <property type="entry name" value="Transferase(Phosphotransferase) domain 1"/>
    <property type="match status" value="1"/>
</dbReference>
<feature type="domain" description="Protein kinase" evidence="4">
    <location>
        <begin position="106"/>
        <end position="365"/>
    </location>
</feature>
<feature type="region of interest" description="Disordered" evidence="3">
    <location>
        <begin position="619"/>
        <end position="641"/>
    </location>
</feature>
<organism evidence="5 6">
    <name type="scientific">Absidia repens</name>
    <dbReference type="NCBI Taxonomy" id="90262"/>
    <lineage>
        <taxon>Eukaryota</taxon>
        <taxon>Fungi</taxon>
        <taxon>Fungi incertae sedis</taxon>
        <taxon>Mucoromycota</taxon>
        <taxon>Mucoromycotina</taxon>
        <taxon>Mucoromycetes</taxon>
        <taxon>Mucorales</taxon>
        <taxon>Cunninghamellaceae</taxon>
        <taxon>Absidia</taxon>
    </lineage>
</organism>
<sequence>MAQVNKSASSRSKTTSPPHTPTRSRSNSIMKSSMDSPSIQQAQQQQQQQQQTQHQPQPIKRSATNDLLLSRLPSLHHHSHNENLSPSAQAQLQLSEAQLSNKPDDYELKEPIGYGSSAVVYGAVYKPTNRKVAMKVIDLDMFERNQIDELRRETALMALSKHPNVLRVYGSFVTGSKLYIITPYLSAGSCLDIMKTAYPDGFDEISIATILKQALEGLVYLHKNGHIHRDVKAGNLLMDDHGVVQLADFGVSSSLTENNEVRKTFVGTPCWMAPEVMEQAGYDFKADIWSFGITAIELATGHAPFAKYAPMKVLMMTLSQDPPTLSRETAKHKFSKLIKEMIDTCLQKDPKKRPSAEKLLQHPFFRQAKKKDFLAKTILANVPALEKRPHKKVPQKHVTVESTDKWDFDTLSDDDVDTPKDGSTSNSNTPATTSGNGKKHISFGNVVIKSLPQQGNNKSSPLEHSNSATSSPASRPTSPDLAAPTPQRKSRFVVGENGNDQLNTAQSQRSMSSVNEQSVPRLSSNMFSPSEKDGVGLGISGNTMTTPLQSVPSSTSSLASSSSGQEVKKGRFSVNQNPQRTRSISATVEETDHSEPSTTGPATAAVMAAAAAAAIASPASFTDSHDIKPIPVSRIGSSDGLRKSRFAVHHSPMASTSTATETPPLSRNASINNGCPATPGGGNKVSRFSVAKDDPAMKENGVGGGGLEHGSTLSRDSSIHSHDAPNSTAATAATTSTTLSEGRKKGRFQVSGLGDMKFDKDVTGYLESPQSSVSSYSPNSSFSRGQSARFFVDHSAPSMVYAHMENLYKQTEVQKNLLHDMLAGLSLVSANQPSSSSTTSFARPVHTDTSTSRSRSGSLNSEIAHTLVSLVHIMAQLCKATMCMYIILTNDIFIY</sequence>
<evidence type="ECO:0000256" key="2">
    <source>
        <dbReference type="PROSITE-ProRule" id="PRU10141"/>
    </source>
</evidence>
<dbReference type="STRING" id="90262.A0A1X2IGP0"/>
<dbReference type="InterPro" id="IPR017441">
    <property type="entry name" value="Protein_kinase_ATP_BS"/>
</dbReference>
<dbReference type="EMBL" id="MCGE01000011">
    <property type="protein sequence ID" value="ORZ16275.1"/>
    <property type="molecule type" value="Genomic_DNA"/>
</dbReference>
<feature type="binding site" evidence="2">
    <location>
        <position position="135"/>
    </location>
    <ligand>
        <name>ATP</name>
        <dbReference type="ChEBI" id="CHEBI:30616"/>
    </ligand>
</feature>
<dbReference type="InterPro" id="IPR000719">
    <property type="entry name" value="Prot_kinase_dom"/>
</dbReference>
<dbReference type="PROSITE" id="PS00107">
    <property type="entry name" value="PROTEIN_KINASE_ATP"/>
    <property type="match status" value="1"/>
</dbReference>
<feature type="region of interest" description="Disordered" evidence="3">
    <location>
        <begin position="408"/>
        <end position="600"/>
    </location>
</feature>
<dbReference type="GO" id="GO:1902554">
    <property type="term" value="C:serine/threonine protein kinase complex"/>
    <property type="evidence" value="ECO:0007669"/>
    <property type="project" value="TreeGrafter"/>
</dbReference>
<dbReference type="SMART" id="SM00220">
    <property type="entry name" value="S_TKc"/>
    <property type="match status" value="1"/>
</dbReference>
<protein>
    <recommendedName>
        <fullName evidence="4">Protein kinase domain-containing protein</fullName>
    </recommendedName>
</protein>
<dbReference type="InterPro" id="IPR011009">
    <property type="entry name" value="Kinase-like_dom_sf"/>
</dbReference>
<dbReference type="InterPro" id="IPR047173">
    <property type="entry name" value="STRAD_A/B-like"/>
</dbReference>
<proteinExistence type="inferred from homology"/>
<comment type="caution">
    <text evidence="5">The sequence shown here is derived from an EMBL/GenBank/DDBJ whole genome shotgun (WGS) entry which is preliminary data.</text>
</comment>
<dbReference type="FunFam" id="1.10.510.10:FF:000947">
    <property type="entry name" value="serine/threonine-protein kinase OSR1"/>
    <property type="match status" value="1"/>
</dbReference>
<dbReference type="PROSITE" id="PS50011">
    <property type="entry name" value="PROTEIN_KINASE_DOM"/>
    <property type="match status" value="1"/>
</dbReference>
<evidence type="ECO:0000256" key="3">
    <source>
        <dbReference type="SAM" id="MobiDB-lite"/>
    </source>
</evidence>
<dbReference type="Pfam" id="PF00069">
    <property type="entry name" value="Pkinase"/>
    <property type="match status" value="1"/>
</dbReference>
<evidence type="ECO:0000313" key="6">
    <source>
        <dbReference type="Proteomes" id="UP000193560"/>
    </source>
</evidence>
<feature type="compositionally biased region" description="Polar residues" evidence="3">
    <location>
        <begin position="540"/>
        <end position="549"/>
    </location>
</feature>
<dbReference type="AlphaFoldDB" id="A0A1X2IGP0"/>
<feature type="compositionally biased region" description="Polar residues" evidence="3">
    <location>
        <begin position="451"/>
        <end position="464"/>
    </location>
</feature>
<feature type="region of interest" description="Disordered" evidence="3">
    <location>
        <begin position="833"/>
        <end position="857"/>
    </location>
</feature>
<dbReference type="Gene3D" id="3.30.200.20">
    <property type="entry name" value="Phosphorylase Kinase, domain 1"/>
    <property type="match status" value="1"/>
</dbReference>